<evidence type="ECO:0000259" key="1">
    <source>
        <dbReference type="PROSITE" id="PS50280"/>
    </source>
</evidence>
<dbReference type="PROSITE" id="PS50280">
    <property type="entry name" value="SET"/>
    <property type="match status" value="1"/>
</dbReference>
<evidence type="ECO:0000313" key="2">
    <source>
        <dbReference type="EMBL" id="PSN70339.1"/>
    </source>
</evidence>
<dbReference type="GO" id="GO:0016279">
    <property type="term" value="F:protein-lysine N-methyltransferase activity"/>
    <property type="evidence" value="ECO:0007669"/>
    <property type="project" value="InterPro"/>
</dbReference>
<sequence length="414" mass="46746">MAAALDPGEEHDRFIEWAKEHGVSIDGIAPARFVDRGMGIVAAKDLKKGKRLVHVSNKSLVSVASREVQDVEFPPNTTVHCQLATFLALQYTDPNSEHKLWQAVWPSQEDFQTILPIYWPKKLQDLLPRAALDLLTAQQTKLDKDFASITSQFPTITRTLFTYTWLIVNTRTFYWDYKDLPGSSNKRLPKKRDYLTADDCYAMCPFMDYFNHSDRGCDPKANARGYSVSADRDYRAGEEVLVSYGAHTNDFLLVEYGFILAGESNGADGVPLDALILPLLSEQQVALLKEDSYYGNYTLFSRAVASKVGKVEDEEDASLTCHRTQGVLRLLVLPERRYTAFVAGTDESEAEQGKVDARLLDLLLKYQRTVMEVLEDVEGLSTSGEREKEQKDVLLRRWKQIQKTVSGAVDILSR</sequence>
<feature type="domain" description="SET" evidence="1">
    <location>
        <begin position="26"/>
        <end position="245"/>
    </location>
</feature>
<dbReference type="EMBL" id="KZ678132">
    <property type="protein sequence ID" value="PSN70339.1"/>
    <property type="molecule type" value="Genomic_DNA"/>
</dbReference>
<accession>A0A2T2NY96</accession>
<proteinExistence type="predicted"/>
<dbReference type="Pfam" id="PF00856">
    <property type="entry name" value="SET"/>
    <property type="match status" value="1"/>
</dbReference>
<name>A0A2T2NY96_CORCC</name>
<dbReference type="STRING" id="1448308.A0A2T2NY96"/>
<dbReference type="Proteomes" id="UP000240883">
    <property type="component" value="Unassembled WGS sequence"/>
</dbReference>
<dbReference type="PANTHER" id="PTHR13271:SF137">
    <property type="entry name" value="SET DOMAIN-CONTAINING PROTEIN"/>
    <property type="match status" value="1"/>
</dbReference>
<dbReference type="AlphaFoldDB" id="A0A2T2NY96"/>
<gene>
    <name evidence="2" type="ORF">BS50DRAFT_674746</name>
</gene>
<dbReference type="OrthoDB" id="341421at2759"/>
<dbReference type="Gene3D" id="3.90.1410.10">
    <property type="entry name" value="set domain protein methyltransferase, domain 1"/>
    <property type="match status" value="1"/>
</dbReference>
<evidence type="ECO:0000313" key="3">
    <source>
        <dbReference type="Proteomes" id="UP000240883"/>
    </source>
</evidence>
<dbReference type="SUPFAM" id="SSF82199">
    <property type="entry name" value="SET domain"/>
    <property type="match status" value="1"/>
</dbReference>
<dbReference type="PANTHER" id="PTHR13271">
    <property type="entry name" value="UNCHARACTERIZED PUTATIVE METHYLTRANSFERASE"/>
    <property type="match status" value="1"/>
</dbReference>
<dbReference type="InterPro" id="IPR046341">
    <property type="entry name" value="SET_dom_sf"/>
</dbReference>
<dbReference type="InterPro" id="IPR001214">
    <property type="entry name" value="SET_dom"/>
</dbReference>
<keyword evidence="3" id="KW-1185">Reference proteome</keyword>
<organism evidence="2 3">
    <name type="scientific">Corynespora cassiicola Philippines</name>
    <dbReference type="NCBI Taxonomy" id="1448308"/>
    <lineage>
        <taxon>Eukaryota</taxon>
        <taxon>Fungi</taxon>
        <taxon>Dikarya</taxon>
        <taxon>Ascomycota</taxon>
        <taxon>Pezizomycotina</taxon>
        <taxon>Dothideomycetes</taxon>
        <taxon>Pleosporomycetidae</taxon>
        <taxon>Pleosporales</taxon>
        <taxon>Corynesporascaceae</taxon>
        <taxon>Corynespora</taxon>
    </lineage>
</organism>
<protein>
    <submittedName>
        <fullName evidence="2">SET domain-containing protein</fullName>
    </submittedName>
</protein>
<reference evidence="2 3" key="1">
    <citation type="journal article" date="2018" name="Front. Microbiol.">
        <title>Genome-Wide Analysis of Corynespora cassiicola Leaf Fall Disease Putative Effectors.</title>
        <authorList>
            <person name="Lopez D."/>
            <person name="Ribeiro S."/>
            <person name="Label P."/>
            <person name="Fumanal B."/>
            <person name="Venisse J.S."/>
            <person name="Kohler A."/>
            <person name="de Oliveira R.R."/>
            <person name="Labutti K."/>
            <person name="Lipzen A."/>
            <person name="Lail K."/>
            <person name="Bauer D."/>
            <person name="Ohm R.A."/>
            <person name="Barry K.W."/>
            <person name="Spatafora J."/>
            <person name="Grigoriev I.V."/>
            <person name="Martin F.M."/>
            <person name="Pujade-Renaud V."/>
        </authorList>
    </citation>
    <scope>NUCLEOTIDE SEQUENCE [LARGE SCALE GENOMIC DNA]</scope>
    <source>
        <strain evidence="2 3">Philippines</strain>
    </source>
</reference>
<dbReference type="CDD" id="cd19177">
    <property type="entry name" value="SET_SETD4"/>
    <property type="match status" value="1"/>
</dbReference>
<dbReference type="InterPro" id="IPR050600">
    <property type="entry name" value="SETD3_SETD6_MTase"/>
</dbReference>
<dbReference type="InterPro" id="IPR044429">
    <property type="entry name" value="SETD4_SET"/>
</dbReference>